<evidence type="ECO:0000313" key="6">
    <source>
        <dbReference type="EMBL" id="PBK80989.1"/>
    </source>
</evidence>
<organism evidence="6 7">
    <name type="scientific">Armillaria gallica</name>
    <name type="common">Bulbous honey fungus</name>
    <name type="synonym">Armillaria bulbosa</name>
    <dbReference type="NCBI Taxonomy" id="47427"/>
    <lineage>
        <taxon>Eukaryota</taxon>
        <taxon>Fungi</taxon>
        <taxon>Dikarya</taxon>
        <taxon>Basidiomycota</taxon>
        <taxon>Agaricomycotina</taxon>
        <taxon>Agaricomycetes</taxon>
        <taxon>Agaricomycetidae</taxon>
        <taxon>Agaricales</taxon>
        <taxon>Marasmiineae</taxon>
        <taxon>Physalacriaceae</taxon>
        <taxon>Armillaria</taxon>
    </lineage>
</organism>
<dbReference type="SUPFAM" id="SSF56112">
    <property type="entry name" value="Protein kinase-like (PK-like)"/>
    <property type="match status" value="1"/>
</dbReference>
<accession>A0A2H3CD14</accession>
<dbReference type="Proteomes" id="UP000217790">
    <property type="component" value="Unassembled WGS sequence"/>
</dbReference>
<keyword evidence="5" id="KW-0067">ATP-binding</keyword>
<reference evidence="7" key="1">
    <citation type="journal article" date="2017" name="Nat. Ecol. Evol.">
        <title>Genome expansion and lineage-specific genetic innovations in the forest pathogenic fungi Armillaria.</title>
        <authorList>
            <person name="Sipos G."/>
            <person name="Prasanna A.N."/>
            <person name="Walter M.C."/>
            <person name="O'Connor E."/>
            <person name="Balint B."/>
            <person name="Krizsan K."/>
            <person name="Kiss B."/>
            <person name="Hess J."/>
            <person name="Varga T."/>
            <person name="Slot J."/>
            <person name="Riley R."/>
            <person name="Boka B."/>
            <person name="Rigling D."/>
            <person name="Barry K."/>
            <person name="Lee J."/>
            <person name="Mihaltcheva S."/>
            <person name="LaButti K."/>
            <person name="Lipzen A."/>
            <person name="Waldron R."/>
            <person name="Moloney N.M."/>
            <person name="Sperisen C."/>
            <person name="Kredics L."/>
            <person name="Vagvoelgyi C."/>
            <person name="Patrignani A."/>
            <person name="Fitzpatrick D."/>
            <person name="Nagy I."/>
            <person name="Doyle S."/>
            <person name="Anderson J.B."/>
            <person name="Grigoriev I.V."/>
            <person name="Gueldener U."/>
            <person name="Muensterkoetter M."/>
            <person name="Nagy L.G."/>
        </authorList>
    </citation>
    <scope>NUCLEOTIDE SEQUENCE [LARGE SCALE GENOMIC DNA]</scope>
    <source>
        <strain evidence="7">Ar21-2</strain>
    </source>
</reference>
<dbReference type="InterPro" id="IPR050940">
    <property type="entry name" value="Actin_reg-Ser/Thr_kinase"/>
</dbReference>
<evidence type="ECO:0000256" key="2">
    <source>
        <dbReference type="ARBA" id="ARBA00022679"/>
    </source>
</evidence>
<keyword evidence="7" id="KW-1185">Reference proteome</keyword>
<evidence type="ECO:0000256" key="4">
    <source>
        <dbReference type="ARBA" id="ARBA00022777"/>
    </source>
</evidence>
<dbReference type="InParanoid" id="A0A2H3CD14"/>
<evidence type="ECO:0000313" key="7">
    <source>
        <dbReference type="Proteomes" id="UP000217790"/>
    </source>
</evidence>
<name>A0A2H3CD14_ARMGA</name>
<keyword evidence="2" id="KW-0808">Transferase</keyword>
<proteinExistence type="predicted"/>
<keyword evidence="1" id="KW-0723">Serine/threonine-protein kinase</keyword>
<dbReference type="InterPro" id="IPR011009">
    <property type="entry name" value="Kinase-like_dom_sf"/>
</dbReference>
<gene>
    <name evidence="6" type="ORF">ARMGADRAFT_1146889</name>
</gene>
<dbReference type="STRING" id="47427.A0A2H3CD14"/>
<evidence type="ECO:0000256" key="3">
    <source>
        <dbReference type="ARBA" id="ARBA00022741"/>
    </source>
</evidence>
<evidence type="ECO:0008006" key="8">
    <source>
        <dbReference type="Google" id="ProtNLM"/>
    </source>
</evidence>
<dbReference type="GO" id="GO:0005524">
    <property type="term" value="F:ATP binding"/>
    <property type="evidence" value="ECO:0007669"/>
    <property type="project" value="UniProtKB-KW"/>
</dbReference>
<evidence type="ECO:0000256" key="1">
    <source>
        <dbReference type="ARBA" id="ARBA00022527"/>
    </source>
</evidence>
<evidence type="ECO:0000256" key="5">
    <source>
        <dbReference type="ARBA" id="ARBA00022840"/>
    </source>
</evidence>
<dbReference type="AlphaFoldDB" id="A0A2H3CD14"/>
<dbReference type="PANTHER" id="PTHR46485">
    <property type="entry name" value="LIM DOMAIN KINASE 1"/>
    <property type="match status" value="1"/>
</dbReference>
<dbReference type="EMBL" id="KZ293737">
    <property type="protein sequence ID" value="PBK80989.1"/>
    <property type="molecule type" value="Genomic_DNA"/>
</dbReference>
<protein>
    <recommendedName>
        <fullName evidence="8">Protein kinase domain-containing protein</fullName>
    </recommendedName>
</protein>
<keyword evidence="4" id="KW-0418">Kinase</keyword>
<dbReference type="GO" id="GO:0004674">
    <property type="term" value="F:protein serine/threonine kinase activity"/>
    <property type="evidence" value="ECO:0007669"/>
    <property type="project" value="UniProtKB-KW"/>
</dbReference>
<dbReference type="Gene3D" id="1.10.510.10">
    <property type="entry name" value="Transferase(Phosphotransferase) domain 1"/>
    <property type="match status" value="1"/>
</dbReference>
<dbReference type="PANTHER" id="PTHR46485:SF5">
    <property type="entry name" value="CENTER DIVIDER, ISOFORM A"/>
    <property type="match status" value="1"/>
</dbReference>
<sequence>MSPEVLLGDEFDLPTNIFSLGIILCEIVSRQLADDRHSKRCPPTFNIDEDEIRKLASPGCPPDMVTLCLDCLALPQILPRDLLPLTSLNVIDSLKWKYWHVQARMKMHVLVVSSSWHPWRFGMGVGKDIRSSGSSTDDSDDELMKAVMGLSSVGVNSGWSDPTDVPPFLSSILTICASPNPNETPDQVLPASNPSPSSRSTIIAQHAEGEDLLGTSSIMALLTHTTLRQACLQSPAPIRSLHGNYVAPLIRRFIRTSPPLSTVFVAYTTTKPDEAVQVVVDGHVAHYELAQVSCITEREISRLGLQTFRGACDTMTAYDWAGGCFQKDDFMYHPADL</sequence>
<dbReference type="OrthoDB" id="4062651at2759"/>
<keyword evidence="3" id="KW-0547">Nucleotide-binding</keyword>